<dbReference type="InterPro" id="IPR031304">
    <property type="entry name" value="SLT_2"/>
</dbReference>
<accession>A0A7W5TS43</accession>
<dbReference type="EMBL" id="JACIBT010000001">
    <property type="protein sequence ID" value="MBB3666738.1"/>
    <property type="molecule type" value="Genomic_DNA"/>
</dbReference>
<dbReference type="InterPro" id="IPR023346">
    <property type="entry name" value="Lysozyme-like_dom_sf"/>
</dbReference>
<name>A0A7W5TS43_9MICC</name>
<evidence type="ECO:0000256" key="1">
    <source>
        <dbReference type="SAM" id="MobiDB-lite"/>
    </source>
</evidence>
<proteinExistence type="predicted"/>
<evidence type="ECO:0000259" key="2">
    <source>
        <dbReference type="Pfam" id="PF13406"/>
    </source>
</evidence>
<reference evidence="3 4" key="1">
    <citation type="submission" date="2020-08" db="EMBL/GenBank/DDBJ databases">
        <title>Sequencing the genomes of 1000 actinobacteria strains.</title>
        <authorList>
            <person name="Klenk H.-P."/>
        </authorList>
    </citation>
    <scope>NUCLEOTIDE SEQUENCE [LARGE SCALE GENOMIC DNA]</scope>
    <source>
        <strain evidence="3 4">DSM 28238</strain>
    </source>
</reference>
<dbReference type="RefSeq" id="WP_343064261.1">
    <property type="nucleotide sequence ID" value="NZ_BAABKR010000005.1"/>
</dbReference>
<dbReference type="InterPro" id="IPR043426">
    <property type="entry name" value="MltB-like"/>
</dbReference>
<protein>
    <submittedName>
        <fullName evidence="3">Membrane-bound lytic murein transglycosylase B</fullName>
    </submittedName>
</protein>
<dbReference type="SUPFAM" id="SSF53955">
    <property type="entry name" value="Lysozyme-like"/>
    <property type="match status" value="1"/>
</dbReference>
<dbReference type="GO" id="GO:0009253">
    <property type="term" value="P:peptidoglycan catabolic process"/>
    <property type="evidence" value="ECO:0007669"/>
    <property type="project" value="TreeGrafter"/>
</dbReference>
<gene>
    <name evidence="3" type="ORF">FHX47_000331</name>
</gene>
<dbReference type="GO" id="GO:0008933">
    <property type="term" value="F:peptidoglycan lytic transglycosylase activity"/>
    <property type="evidence" value="ECO:0007669"/>
    <property type="project" value="TreeGrafter"/>
</dbReference>
<keyword evidence="4" id="KW-1185">Reference proteome</keyword>
<evidence type="ECO:0000313" key="3">
    <source>
        <dbReference type="EMBL" id="MBB3666738.1"/>
    </source>
</evidence>
<dbReference type="PANTHER" id="PTHR30163:SF8">
    <property type="entry name" value="LYTIC MUREIN TRANSGLYCOSYLASE"/>
    <property type="match status" value="1"/>
</dbReference>
<feature type="domain" description="Transglycosylase SLT" evidence="2">
    <location>
        <begin position="51"/>
        <end position="98"/>
    </location>
</feature>
<dbReference type="Gene3D" id="1.10.530.10">
    <property type="match status" value="1"/>
</dbReference>
<comment type="caution">
    <text evidence="3">The sequence shown here is derived from an EMBL/GenBank/DDBJ whole genome shotgun (WGS) entry which is preliminary data.</text>
</comment>
<dbReference type="Proteomes" id="UP000547528">
    <property type="component" value="Unassembled WGS sequence"/>
</dbReference>
<evidence type="ECO:0000313" key="4">
    <source>
        <dbReference type="Proteomes" id="UP000547528"/>
    </source>
</evidence>
<dbReference type="AlphaFoldDB" id="A0A7W5TS43"/>
<organism evidence="3 4">
    <name type="scientific">Garicola koreensis</name>
    <dbReference type="NCBI Taxonomy" id="1262554"/>
    <lineage>
        <taxon>Bacteria</taxon>
        <taxon>Bacillati</taxon>
        <taxon>Actinomycetota</taxon>
        <taxon>Actinomycetes</taxon>
        <taxon>Micrococcales</taxon>
        <taxon>Micrococcaceae</taxon>
        <taxon>Garicola</taxon>
    </lineage>
</organism>
<dbReference type="CDD" id="cd13399">
    <property type="entry name" value="Slt35-like"/>
    <property type="match status" value="1"/>
</dbReference>
<dbReference type="PANTHER" id="PTHR30163">
    <property type="entry name" value="MEMBRANE-BOUND LYTIC MUREIN TRANSGLYCOSYLASE B"/>
    <property type="match status" value="1"/>
</dbReference>
<sequence>MESVHGAYDGAEVDERGDVEPHITGVPLDGSEGVLEIPDTDEGELDGDEEWDRAVGPMQFIPQTWQRYTADGNQDGEADVHNIDDAALAAATYLCDEGSDLTTDRGWNDAVTAYNQSVQYANEVADYAEGYLGR</sequence>
<feature type="region of interest" description="Disordered" evidence="1">
    <location>
        <begin position="24"/>
        <end position="45"/>
    </location>
</feature>
<dbReference type="Pfam" id="PF13406">
    <property type="entry name" value="SLT_2"/>
    <property type="match status" value="1"/>
</dbReference>